<feature type="signal peptide" evidence="1">
    <location>
        <begin position="1"/>
        <end position="28"/>
    </location>
</feature>
<dbReference type="GO" id="GO:0071281">
    <property type="term" value="P:cellular response to iron ion"/>
    <property type="evidence" value="ECO:0007669"/>
    <property type="project" value="TreeGrafter"/>
</dbReference>
<gene>
    <name evidence="3" type="ORF">HMPREF9449_01530</name>
</gene>
<dbReference type="PROSITE" id="PS50983">
    <property type="entry name" value="FE_B12_PBP"/>
    <property type="match status" value="1"/>
</dbReference>
<keyword evidence="1" id="KW-0732">Signal</keyword>
<comment type="caution">
    <text evidence="3">The sequence shown here is derived from an EMBL/GenBank/DDBJ whole genome shotgun (WGS) entry which is preliminary data.</text>
</comment>
<dbReference type="HOGENOM" id="CLU_025776_1_0_10"/>
<dbReference type="AlphaFoldDB" id="H1DGZ4"/>
<accession>H1DGZ4</accession>
<dbReference type="PATRIC" id="fig|742817.3.peg.1628"/>
<evidence type="ECO:0000313" key="3">
    <source>
        <dbReference type="EMBL" id="EHP47677.1"/>
    </source>
</evidence>
<evidence type="ECO:0000313" key="4">
    <source>
        <dbReference type="Proteomes" id="UP000004892"/>
    </source>
</evidence>
<dbReference type="SUPFAM" id="SSF53807">
    <property type="entry name" value="Helical backbone' metal receptor"/>
    <property type="match status" value="1"/>
</dbReference>
<dbReference type="InterPro" id="IPR002491">
    <property type="entry name" value="ABC_transptr_periplasmic_BD"/>
</dbReference>
<dbReference type="Gene3D" id="3.40.50.1980">
    <property type="entry name" value="Nitrogenase molybdenum iron protein domain"/>
    <property type="match status" value="2"/>
</dbReference>
<dbReference type="STRING" id="742817.HMPREF9449_01530"/>
<evidence type="ECO:0000256" key="1">
    <source>
        <dbReference type="SAM" id="SignalP"/>
    </source>
</evidence>
<dbReference type="PANTHER" id="PTHR30535:SF34">
    <property type="entry name" value="MOLYBDATE-BINDING PROTEIN MOLA"/>
    <property type="match status" value="1"/>
</dbReference>
<organism evidence="3 4">
    <name type="scientific">Odoribacter laneus YIT 12061</name>
    <dbReference type="NCBI Taxonomy" id="742817"/>
    <lineage>
        <taxon>Bacteria</taxon>
        <taxon>Pseudomonadati</taxon>
        <taxon>Bacteroidota</taxon>
        <taxon>Bacteroidia</taxon>
        <taxon>Bacteroidales</taxon>
        <taxon>Odoribacteraceae</taxon>
        <taxon>Odoribacter</taxon>
    </lineage>
</organism>
<feature type="chain" id="PRO_5003548950" description="Fe/B12 periplasmic-binding domain-containing protein" evidence="1">
    <location>
        <begin position="29"/>
        <end position="382"/>
    </location>
</feature>
<dbReference type="EMBL" id="ADMC01000022">
    <property type="protein sequence ID" value="EHP47677.1"/>
    <property type="molecule type" value="Genomic_DNA"/>
</dbReference>
<dbReference type="eggNOG" id="COG0614">
    <property type="taxonomic scope" value="Bacteria"/>
</dbReference>
<evidence type="ECO:0000259" key="2">
    <source>
        <dbReference type="PROSITE" id="PS50983"/>
    </source>
</evidence>
<dbReference type="PANTHER" id="PTHR30535">
    <property type="entry name" value="VITAMIN B12-BINDING PROTEIN"/>
    <property type="match status" value="1"/>
</dbReference>
<dbReference type="Proteomes" id="UP000004892">
    <property type="component" value="Unassembled WGS sequence"/>
</dbReference>
<proteinExistence type="predicted"/>
<feature type="domain" description="Fe/B12 periplasmic-binding" evidence="2">
    <location>
        <begin position="100"/>
        <end position="368"/>
    </location>
</feature>
<protein>
    <recommendedName>
        <fullName evidence="2">Fe/B12 periplasmic-binding domain-containing protein</fullName>
    </recommendedName>
</protein>
<dbReference type="InterPro" id="IPR050902">
    <property type="entry name" value="ABC_Transporter_SBP"/>
</dbReference>
<dbReference type="Pfam" id="PF01497">
    <property type="entry name" value="Peripla_BP_2"/>
    <property type="match status" value="1"/>
</dbReference>
<reference evidence="3 4" key="1">
    <citation type="submission" date="2012-01" db="EMBL/GenBank/DDBJ databases">
        <title>The Genome Sequence of Odoribacter laneus YIT 12061.</title>
        <authorList>
            <consortium name="The Broad Institute Genome Sequencing Platform"/>
            <person name="Earl A."/>
            <person name="Ward D."/>
            <person name="Feldgarden M."/>
            <person name="Gevers D."/>
            <person name="Morotomi M."/>
            <person name="Young S.K."/>
            <person name="Zeng Q."/>
            <person name="Gargeya S."/>
            <person name="Fitzgerald M."/>
            <person name="Haas B."/>
            <person name="Abouelleil A."/>
            <person name="Alvarado L."/>
            <person name="Arachchi H.M."/>
            <person name="Berlin A."/>
            <person name="Chapman S.B."/>
            <person name="Gearin G."/>
            <person name="Goldberg J."/>
            <person name="Griggs A."/>
            <person name="Gujja S."/>
            <person name="Hansen M."/>
            <person name="Heiman D."/>
            <person name="Howarth C."/>
            <person name="Larimer J."/>
            <person name="Lui A."/>
            <person name="MacDonald P.J.P."/>
            <person name="McCowen C."/>
            <person name="Montmayeur A."/>
            <person name="Murphy C."/>
            <person name="Neiman D."/>
            <person name="Pearson M."/>
            <person name="Priest M."/>
            <person name="Roberts A."/>
            <person name="Saif S."/>
            <person name="Shea T."/>
            <person name="Sisk P."/>
            <person name="Stolte C."/>
            <person name="Sykes S."/>
            <person name="Wortman J."/>
            <person name="Nusbaum C."/>
            <person name="Birren B."/>
        </authorList>
    </citation>
    <scope>NUCLEOTIDE SEQUENCE [LARGE SCALE GENOMIC DNA]</scope>
    <source>
        <strain evidence="3 4">YIT 12061</strain>
    </source>
</reference>
<name>H1DGZ4_9BACT</name>
<keyword evidence="4" id="KW-1185">Reference proteome</keyword>
<dbReference type="GeneID" id="98069103"/>
<dbReference type="RefSeq" id="WP_009136678.1">
    <property type="nucleotide sequence ID" value="NZ_JH594596.1"/>
</dbReference>
<sequence length="382" mass="43445">MKCIFISLLLLCSSLFVCCHSQSPKQSAATETFPPEISVRQADIRYAEGFKLDYRQGYILLRIQDPQSPNSSEYCFALRQKGTTPPIPTGVTPLDLPINRFICMTSLQLSNFIRLKATEKVVGISSTRFLKNKKIRQQMAEGKTQKIGIEGNFDPEIIMSLAPDVILISPFKQGGYDAMKEVDIPLIPHLGYKETTPLGQAEWIKLIGLLTGKEKEASEIFNGIENRYNTLKKRTANLQSRPVVLSGEIHGGTWYAVGGRSFLAQVFQDAGADYFLKDDLRSGGIHLDFETVYNQADRADYWRILNSFPGNYSYEALKAQDARYADFRAFRQKGVIYCNMREKAYYEEMPMEPDVLLSDFIKVFHPELLPDYTPVYYNLLKE</sequence>